<evidence type="ECO:0000313" key="2">
    <source>
        <dbReference type="Proteomes" id="UP001165960"/>
    </source>
</evidence>
<dbReference type="EMBL" id="QTSX02005115">
    <property type="protein sequence ID" value="KAJ9060943.1"/>
    <property type="molecule type" value="Genomic_DNA"/>
</dbReference>
<gene>
    <name evidence="1" type="ORF">DSO57_1025575</name>
</gene>
<keyword evidence="2" id="KW-1185">Reference proteome</keyword>
<organism evidence="1 2">
    <name type="scientific">Entomophthora muscae</name>
    <dbReference type="NCBI Taxonomy" id="34485"/>
    <lineage>
        <taxon>Eukaryota</taxon>
        <taxon>Fungi</taxon>
        <taxon>Fungi incertae sedis</taxon>
        <taxon>Zoopagomycota</taxon>
        <taxon>Entomophthoromycotina</taxon>
        <taxon>Entomophthoromycetes</taxon>
        <taxon>Entomophthorales</taxon>
        <taxon>Entomophthoraceae</taxon>
        <taxon>Entomophthora</taxon>
    </lineage>
</organism>
<reference evidence="1" key="1">
    <citation type="submission" date="2022-04" db="EMBL/GenBank/DDBJ databases">
        <title>Genome of the entomopathogenic fungus Entomophthora muscae.</title>
        <authorList>
            <person name="Elya C."/>
            <person name="Lovett B.R."/>
            <person name="Lee E."/>
            <person name="Macias A.M."/>
            <person name="Hajek A.E."/>
            <person name="De Bivort B.L."/>
            <person name="Kasson M.T."/>
            <person name="De Fine Licht H.H."/>
            <person name="Stajich J.E."/>
        </authorList>
    </citation>
    <scope>NUCLEOTIDE SEQUENCE</scope>
    <source>
        <strain evidence="1">Berkeley</strain>
    </source>
</reference>
<accession>A0ACC2SF92</accession>
<sequence>MSFTSCWMEFRGSSPSFPQGGNLLSLACLLRHPQSPLWNPVLFLPSWPLSRTPLILPCPAPSLNTPVTI</sequence>
<proteinExistence type="predicted"/>
<evidence type="ECO:0000313" key="1">
    <source>
        <dbReference type="EMBL" id="KAJ9060943.1"/>
    </source>
</evidence>
<protein>
    <submittedName>
        <fullName evidence="1">Uncharacterized protein</fullName>
    </submittedName>
</protein>
<name>A0ACC2SF92_9FUNG</name>
<comment type="caution">
    <text evidence="1">The sequence shown here is derived from an EMBL/GenBank/DDBJ whole genome shotgun (WGS) entry which is preliminary data.</text>
</comment>
<dbReference type="Proteomes" id="UP001165960">
    <property type="component" value="Unassembled WGS sequence"/>
</dbReference>